<dbReference type="SUPFAM" id="SSF52058">
    <property type="entry name" value="L domain-like"/>
    <property type="match status" value="1"/>
</dbReference>
<keyword evidence="5" id="KW-0677">Repeat</keyword>
<dbReference type="CDD" id="cd00041">
    <property type="entry name" value="CUB"/>
    <property type="match status" value="1"/>
</dbReference>
<dbReference type="SUPFAM" id="SSF81321">
    <property type="entry name" value="Family A G protein-coupled receptor-like"/>
    <property type="match status" value="1"/>
</dbReference>
<evidence type="ECO:0008006" key="20">
    <source>
        <dbReference type="Google" id="ProtNLM"/>
    </source>
</evidence>
<name>A0A913XXZ5_EXADI</name>
<evidence type="ECO:0000259" key="17">
    <source>
        <dbReference type="PROSITE" id="PS50262"/>
    </source>
</evidence>
<dbReference type="InterPro" id="IPR000998">
    <property type="entry name" value="MAM_dom"/>
</dbReference>
<feature type="domain" description="MAM" evidence="16">
    <location>
        <begin position="809"/>
        <end position="982"/>
    </location>
</feature>
<evidence type="ECO:0000313" key="18">
    <source>
        <dbReference type="EnsemblMetazoa" id="XP_020911587.2"/>
    </source>
</evidence>
<dbReference type="EnsemblMetazoa" id="XM_021055928.2">
    <property type="protein sequence ID" value="XP_020911587.2"/>
    <property type="gene ID" value="LOC110249354"/>
</dbReference>
<feature type="transmembrane region" description="Helical" evidence="14">
    <location>
        <begin position="1613"/>
        <end position="1635"/>
    </location>
</feature>
<feature type="transmembrane region" description="Helical" evidence="14">
    <location>
        <begin position="1647"/>
        <end position="1669"/>
    </location>
</feature>
<feature type="transmembrane region" description="Helical" evidence="14">
    <location>
        <begin position="1470"/>
        <end position="1492"/>
    </location>
</feature>
<dbReference type="SMART" id="SM00369">
    <property type="entry name" value="LRR_TYP"/>
    <property type="match status" value="7"/>
</dbReference>
<keyword evidence="11 13" id="KW-0807">Transducer</keyword>
<evidence type="ECO:0000256" key="6">
    <source>
        <dbReference type="ARBA" id="ARBA00022989"/>
    </source>
</evidence>
<evidence type="ECO:0000256" key="7">
    <source>
        <dbReference type="ARBA" id="ARBA00023040"/>
    </source>
</evidence>
<keyword evidence="8 14" id="KW-0472">Membrane</keyword>
<evidence type="ECO:0000256" key="2">
    <source>
        <dbReference type="ARBA" id="ARBA00022475"/>
    </source>
</evidence>
<keyword evidence="7 13" id="KW-0297">G-protein coupled receptor</keyword>
<dbReference type="InterPro" id="IPR035914">
    <property type="entry name" value="Sperma_CUB_dom_sf"/>
</dbReference>
<keyword evidence="2" id="KW-1003">Cell membrane</keyword>
<dbReference type="SUPFAM" id="SSF49899">
    <property type="entry name" value="Concanavalin A-like lectins/glucanases"/>
    <property type="match status" value="4"/>
</dbReference>
<evidence type="ECO:0000256" key="13">
    <source>
        <dbReference type="RuleBase" id="RU000688"/>
    </source>
</evidence>
<sequence length="1733" mass="196768">MNCEEYFFNYSIDVIQQPKNYSIEIGYYFNGGESQWTKRRTIVKMVRISETTIYKCALMDSHHLKPCVDDWKMYTNRQNATISFSKVDEGCLGVKYFMSPYLPWKNVYRHISLCVQFSYRLPSHGLSQLDVYLITENGTSLHKWSIQGYQSEVWNRGGIPVQSKESFKIMFRFSSNQMNKTLCGIQDFRLSLMACQVLPEHAKPGYRCPDSQYQCKSTIVPMVPMRLIVPVLLLNSNASMAVVQTHQNSVMEYQIANRQQKMKCGVEKNIHSVLRVNASMENVQRQHPLVKNGRMIFPNAGAITTKKIFAGKQMPIVKQRKVKIVGNSEGDSVPVAIDDLNFIETSCPQVTIQTSPSCSFDLLQWPCNIKIDNPWIRSISQNSRPGNTSFALYLSISNVSSKISSTVLRPKRDGLKCLQFWMNSTGKYTSRNMDILYKTQNNWTVVFNYKSITPGWVYFQLPIPEENNLQVAIKGEKSKYSSLSIDDIVYTKYRCKMIPNINSGKECIEYSVLDSIGRRKDSKPHSTMTSDSAIISVNVWYRVTGYAGNQISNLWSRYLFCGGDNPSWINGSMPTFAQGRVIRTICTSLRGKSYCVRSGNVTIRNCGGYFVYRFPSTTFLFGHNAKVCTEYSFIKLTTTAEWQNWIYNTTLESWRILSNKQFISVSRSMKSDKGQYHTGPRRDVEVSFDVQAAEVDVAASVTNVEESFTMCFWISSNSTMPKKKRIEIVLKLLYTTSNRWYIFFHGRPVWRHICFAIQRDIQLIYLDGIVTNNRISGVYRKGKPSYFIVGFFSNESIHLKLTNLNAWNTFLDEHTILLMSYKCGKDRGNAFVWEEKNIYVYTSPRTPVIYNNRTSCYGREGNALSVVSTTASPSSSQATIISPAFPLLPRLVKSPARCLRFRYRIWGSGARVLKLYQILDDKMFPRRLIWMDDDNTSGGWKEGQVAFSAITDYKLVIEGQTSNLPGLISIGALHTTEEYCAILPTSAEKACSKVFTNPSGIITSPCYPSYYWNNARCNSTIKAKQGHVIRLDIDEFELEMSTRCESASLDVYDRSTRIGRYCGISYPPIIQSTSNQLSVIFRSNAQISRVGFMATYRILKDNDTSNDCLQDCPDECECRKLSDGRIVVSSRSLNAVPRRLPHETSVVLFSGNRIFQLKSNTFANLQKLAFIDLSFNKIIRMDKHAFFSLPSLHTLKLNMNFMKDIKKETWSAVGTLQIMSIGDNLISSIGNETFLGLRGLKALSLRGNLIRFLHVDAFHNNTELNSLYLHGNEIQEILPGLFRNQKKLRVLYLHSNKVETFRKSSFKGLSLLEKLTLNNNTIKESKIPHDAFSEMTSLKHLQIDSFILCCYAKKTIPTLITCESQGNGFSSCNDMLKSTVIRVAIWIQGLFASFGNLAVIAIWTATSDKKDSTKTIRNTPNVQSLLLRHLALADLLMGIYLLFIAIQDALWKGDYVDHDVEWRSGISCQIAGAISTLSSEVSILMLVVLTADRFNTIVFDFRAKRLTLKTARCLCLLVWIIGAAIAFTPLIATTYFHDETTGFSFYGRSTVCIPFQLSLDKPAGWEYSVAIFMAFNGVAFFFILFAYVAIFIKVQRSAKRVKSTRDSTSLGTKIMFIVLTDFCCWMPVIVLSALSLIGEFRDSTGQVYAVIAVFILPVNSSINPVIYTFSTPQARNIYHQLVQRLRTQFQKVSWKREVTAITPAVTGISTEGGQRGSAVQDDLEMKDVQITRF</sequence>
<evidence type="ECO:0000256" key="8">
    <source>
        <dbReference type="ARBA" id="ARBA00023136"/>
    </source>
</evidence>
<dbReference type="Gene3D" id="2.60.120.290">
    <property type="entry name" value="Spermadhesin, CUB domain"/>
    <property type="match status" value="1"/>
</dbReference>
<accession>A0A913XXZ5</accession>
<dbReference type="GO" id="GO:0007189">
    <property type="term" value="P:adenylate cyclase-activating G protein-coupled receptor signaling pathway"/>
    <property type="evidence" value="ECO:0007669"/>
    <property type="project" value="TreeGrafter"/>
</dbReference>
<evidence type="ECO:0000256" key="12">
    <source>
        <dbReference type="PROSITE-ProRule" id="PRU00059"/>
    </source>
</evidence>
<organism evidence="18 19">
    <name type="scientific">Exaiptasia diaphana</name>
    <name type="common">Tropical sea anemone</name>
    <name type="synonym">Aiptasia pulchella</name>
    <dbReference type="NCBI Taxonomy" id="2652724"/>
    <lineage>
        <taxon>Eukaryota</taxon>
        <taxon>Metazoa</taxon>
        <taxon>Cnidaria</taxon>
        <taxon>Anthozoa</taxon>
        <taxon>Hexacorallia</taxon>
        <taxon>Actiniaria</taxon>
        <taxon>Aiptasiidae</taxon>
        <taxon>Exaiptasia</taxon>
    </lineage>
</organism>
<dbReference type="Gene3D" id="3.80.10.10">
    <property type="entry name" value="Ribonuclease Inhibitor"/>
    <property type="match status" value="3"/>
</dbReference>
<dbReference type="GO" id="GO:0009755">
    <property type="term" value="P:hormone-mediated signaling pathway"/>
    <property type="evidence" value="ECO:0007669"/>
    <property type="project" value="TreeGrafter"/>
</dbReference>
<dbReference type="Pfam" id="PF00629">
    <property type="entry name" value="MAM"/>
    <property type="match status" value="2"/>
</dbReference>
<dbReference type="InterPro" id="IPR017452">
    <property type="entry name" value="GPCR_Rhodpsn_7TM"/>
</dbReference>
<dbReference type="PROSITE" id="PS01180">
    <property type="entry name" value="CUB"/>
    <property type="match status" value="1"/>
</dbReference>
<proteinExistence type="inferred from homology"/>
<dbReference type="GO" id="GO:0008528">
    <property type="term" value="F:G protein-coupled peptide receptor activity"/>
    <property type="evidence" value="ECO:0007669"/>
    <property type="project" value="TreeGrafter"/>
</dbReference>
<evidence type="ECO:0000256" key="5">
    <source>
        <dbReference type="ARBA" id="ARBA00022737"/>
    </source>
</evidence>
<dbReference type="Proteomes" id="UP000887567">
    <property type="component" value="Unplaced"/>
</dbReference>
<dbReference type="RefSeq" id="XP_020911587.2">
    <property type="nucleotide sequence ID" value="XM_021055928.2"/>
</dbReference>
<dbReference type="PROSITE" id="PS00237">
    <property type="entry name" value="G_PROTEIN_RECEP_F1_1"/>
    <property type="match status" value="1"/>
</dbReference>
<keyword evidence="3" id="KW-0433">Leucine-rich repeat</keyword>
<dbReference type="Pfam" id="PF00001">
    <property type="entry name" value="7tm_1"/>
    <property type="match status" value="1"/>
</dbReference>
<evidence type="ECO:0000256" key="3">
    <source>
        <dbReference type="ARBA" id="ARBA00022614"/>
    </source>
</evidence>
<evidence type="ECO:0000259" key="15">
    <source>
        <dbReference type="PROSITE" id="PS01180"/>
    </source>
</evidence>
<evidence type="ECO:0000256" key="11">
    <source>
        <dbReference type="ARBA" id="ARBA00023224"/>
    </source>
</evidence>
<keyword evidence="9" id="KW-1015">Disulfide bond</keyword>
<dbReference type="KEGG" id="epa:110249354"/>
<protein>
    <recommendedName>
        <fullName evidence="20">G-protein coupled receptor GRL101-like protein</fullName>
    </recommendedName>
</protein>
<dbReference type="Gene3D" id="1.20.1070.10">
    <property type="entry name" value="Rhodopsin 7-helix transmembrane proteins"/>
    <property type="match status" value="1"/>
</dbReference>
<evidence type="ECO:0000256" key="14">
    <source>
        <dbReference type="SAM" id="Phobius"/>
    </source>
</evidence>
<evidence type="ECO:0000313" key="19">
    <source>
        <dbReference type="Proteomes" id="UP000887567"/>
    </source>
</evidence>
<evidence type="ECO:0000256" key="1">
    <source>
        <dbReference type="ARBA" id="ARBA00004651"/>
    </source>
</evidence>
<comment type="subcellular location">
    <subcellularLocation>
        <location evidence="1">Cell membrane</location>
        <topology evidence="1">Multi-pass membrane protein</topology>
    </subcellularLocation>
</comment>
<dbReference type="FunFam" id="2.60.120.290:FF:000005">
    <property type="entry name" value="Procollagen C-endopeptidase enhancer 1"/>
    <property type="match status" value="1"/>
</dbReference>
<dbReference type="Pfam" id="PF13855">
    <property type="entry name" value="LRR_8"/>
    <property type="match status" value="2"/>
</dbReference>
<feature type="transmembrane region" description="Helical" evidence="14">
    <location>
        <begin position="1513"/>
        <end position="1536"/>
    </location>
</feature>
<dbReference type="InterPro" id="IPR001611">
    <property type="entry name" value="Leu-rich_rpt"/>
</dbReference>
<feature type="domain" description="G-protein coupled receptors family 1 profile" evidence="17">
    <location>
        <begin position="1395"/>
        <end position="1667"/>
    </location>
</feature>
<dbReference type="GO" id="GO:0005886">
    <property type="term" value="C:plasma membrane"/>
    <property type="evidence" value="ECO:0007669"/>
    <property type="project" value="UniProtKB-SubCell"/>
</dbReference>
<dbReference type="SMART" id="SM00042">
    <property type="entry name" value="CUB"/>
    <property type="match status" value="1"/>
</dbReference>
<feature type="domain" description="MAM" evidence="16">
    <location>
        <begin position="114"/>
        <end position="197"/>
    </location>
</feature>
<dbReference type="InterPro" id="IPR013320">
    <property type="entry name" value="ConA-like_dom_sf"/>
</dbReference>
<feature type="transmembrane region" description="Helical" evidence="14">
    <location>
        <begin position="1426"/>
        <end position="1450"/>
    </location>
</feature>
<dbReference type="PANTHER" id="PTHR24372:SF77">
    <property type="entry name" value="G-PROTEIN COUPLED RECEPTORS FAMILY 1 PROFILE DOMAIN-CONTAINING PROTEIN"/>
    <property type="match status" value="1"/>
</dbReference>
<feature type="domain" description="MAM" evidence="16">
    <location>
        <begin position="356"/>
        <end position="497"/>
    </location>
</feature>
<dbReference type="PANTHER" id="PTHR24372">
    <property type="entry name" value="GLYCOPROTEIN HORMONE RECEPTOR"/>
    <property type="match status" value="1"/>
</dbReference>
<dbReference type="InterPro" id="IPR003591">
    <property type="entry name" value="Leu-rich_rpt_typical-subtyp"/>
</dbReference>
<dbReference type="Pfam" id="PF00431">
    <property type="entry name" value="CUB"/>
    <property type="match status" value="1"/>
</dbReference>
<dbReference type="PROSITE" id="PS50060">
    <property type="entry name" value="MAM_2"/>
    <property type="match status" value="3"/>
</dbReference>
<evidence type="ECO:0000259" key="16">
    <source>
        <dbReference type="PROSITE" id="PS50060"/>
    </source>
</evidence>
<feature type="transmembrane region" description="Helical" evidence="14">
    <location>
        <begin position="1383"/>
        <end position="1405"/>
    </location>
</feature>
<dbReference type="SUPFAM" id="SSF49854">
    <property type="entry name" value="Spermadhesin, CUB domain"/>
    <property type="match status" value="1"/>
</dbReference>
<dbReference type="Gene3D" id="2.60.120.200">
    <property type="match status" value="3"/>
</dbReference>
<dbReference type="InterPro" id="IPR032675">
    <property type="entry name" value="LRR_dom_sf"/>
</dbReference>
<evidence type="ECO:0000256" key="10">
    <source>
        <dbReference type="ARBA" id="ARBA00023170"/>
    </source>
</evidence>
<keyword evidence="6 14" id="KW-1133">Transmembrane helix</keyword>
<reference evidence="18" key="1">
    <citation type="submission" date="2022-11" db="UniProtKB">
        <authorList>
            <consortium name="EnsemblMetazoa"/>
        </authorList>
    </citation>
    <scope>IDENTIFICATION</scope>
</reference>
<comment type="similarity">
    <text evidence="13">Belongs to the G-protein coupled receptor 1 family.</text>
</comment>
<feature type="domain" description="CUB" evidence="15">
    <location>
        <begin position="991"/>
        <end position="1099"/>
    </location>
</feature>
<dbReference type="InterPro" id="IPR000859">
    <property type="entry name" value="CUB_dom"/>
</dbReference>
<feature type="transmembrane region" description="Helical" evidence="14">
    <location>
        <begin position="1567"/>
        <end position="1592"/>
    </location>
</feature>
<evidence type="ECO:0000256" key="9">
    <source>
        <dbReference type="ARBA" id="ARBA00023157"/>
    </source>
</evidence>
<keyword evidence="19" id="KW-1185">Reference proteome</keyword>
<comment type="caution">
    <text evidence="12">Lacks conserved residue(s) required for the propagation of feature annotation.</text>
</comment>
<dbReference type="InterPro" id="IPR000276">
    <property type="entry name" value="GPCR_Rhodpsn"/>
</dbReference>
<dbReference type="OrthoDB" id="5989323at2759"/>
<keyword evidence="10 13" id="KW-0675">Receptor</keyword>
<dbReference type="GeneID" id="110249354"/>
<keyword evidence="4 13" id="KW-0812">Transmembrane</keyword>
<evidence type="ECO:0000256" key="4">
    <source>
        <dbReference type="ARBA" id="ARBA00022692"/>
    </source>
</evidence>
<dbReference type="PROSITE" id="PS50262">
    <property type="entry name" value="G_PROTEIN_RECEP_F1_2"/>
    <property type="match status" value="1"/>
</dbReference>
<dbReference type="PRINTS" id="PR00237">
    <property type="entry name" value="GPCRRHODOPSN"/>
</dbReference>